<dbReference type="InterPro" id="IPR008930">
    <property type="entry name" value="Terpenoid_cyclase/PrenylTrfase"/>
</dbReference>
<dbReference type="SUPFAM" id="SSF48239">
    <property type="entry name" value="Terpenoid cyclases/Protein prenyltransferases"/>
    <property type="match status" value="1"/>
</dbReference>
<reference evidence="7" key="1">
    <citation type="submission" date="2018-01" db="EMBL/GenBank/DDBJ databases">
        <authorList>
            <person name="Mao J.F."/>
        </authorList>
    </citation>
    <scope>NUCLEOTIDE SEQUENCE</scope>
    <source>
        <strain evidence="7">Huo1</strain>
        <tissue evidence="7">Leaf</tissue>
    </source>
</reference>
<organism evidence="7">
    <name type="scientific">Salvia splendens</name>
    <name type="common">Scarlet sage</name>
    <dbReference type="NCBI Taxonomy" id="180675"/>
    <lineage>
        <taxon>Eukaryota</taxon>
        <taxon>Viridiplantae</taxon>
        <taxon>Streptophyta</taxon>
        <taxon>Embryophyta</taxon>
        <taxon>Tracheophyta</taxon>
        <taxon>Spermatophyta</taxon>
        <taxon>Magnoliopsida</taxon>
        <taxon>eudicotyledons</taxon>
        <taxon>Gunneridae</taxon>
        <taxon>Pentapetalae</taxon>
        <taxon>asterids</taxon>
        <taxon>lamiids</taxon>
        <taxon>Lamiales</taxon>
        <taxon>Lamiaceae</taxon>
        <taxon>Nepetoideae</taxon>
        <taxon>Mentheae</taxon>
        <taxon>Salviinae</taxon>
        <taxon>Salvia</taxon>
        <taxon>Salvia subgen. Calosphace</taxon>
        <taxon>core Calosphace</taxon>
    </lineage>
</organism>
<dbReference type="InterPro" id="IPR008949">
    <property type="entry name" value="Isoprenoid_synthase_dom_sf"/>
</dbReference>
<dbReference type="GO" id="GO:0000287">
    <property type="term" value="F:magnesium ion binding"/>
    <property type="evidence" value="ECO:0007669"/>
    <property type="project" value="InterPro"/>
</dbReference>
<evidence type="ECO:0000259" key="6">
    <source>
        <dbReference type="Pfam" id="PF03936"/>
    </source>
</evidence>
<protein>
    <submittedName>
        <fullName evidence="7">Uncharacterized protein</fullName>
    </submittedName>
</protein>
<sequence length="351" mass="40850">MVGKLLAETSDDLPCKLELIDVIQRLGVEYHFEKEIKASLKYIHDKYKHQNGKDNDDLRIVALRFRLLRQEGYNVPCDVFRKFIDNEGNFVASLENNVEGLLNLYEAAHFATNEDEVLDKAIEFCSSHLRASLLNKMANVSLSKRVNEALIMNMPIRKTLTRLGARKFIAVYEKDETRSEMVLNFAKLDFNIVQKMHQRELSDATSWDVNATLEDSPPYIQMCYRSLIQTYIEIEDEMEKTGESYLVHYAIKDVCVFILFEQKTSSVDCYMKQYGMSKEEACAELQRQVKNAWKDMNQECLEPRPVPMPILMRVFNLGRVIHLLYSDDDCYANPIKSKEWIEMVLVEPLNI</sequence>
<dbReference type="InterPro" id="IPR001906">
    <property type="entry name" value="Terpene_synth_N"/>
</dbReference>
<dbReference type="Proteomes" id="UP000298416">
    <property type="component" value="Unassembled WGS sequence"/>
</dbReference>
<dbReference type="Gene3D" id="1.50.10.130">
    <property type="entry name" value="Terpene synthase, N-terminal domain"/>
    <property type="match status" value="1"/>
</dbReference>
<reference evidence="7" key="2">
    <citation type="submission" date="2020-08" db="EMBL/GenBank/DDBJ databases">
        <title>Plant Genome Project.</title>
        <authorList>
            <person name="Zhang R.-G."/>
        </authorList>
    </citation>
    <scope>NUCLEOTIDE SEQUENCE</scope>
    <source>
        <strain evidence="7">Huo1</strain>
        <tissue evidence="7">Leaf</tissue>
    </source>
</reference>
<feature type="domain" description="Terpene synthase N-terminal" evidence="5">
    <location>
        <begin position="9"/>
        <end position="150"/>
    </location>
</feature>
<dbReference type="GO" id="GO:0016114">
    <property type="term" value="P:terpenoid biosynthetic process"/>
    <property type="evidence" value="ECO:0007669"/>
    <property type="project" value="InterPro"/>
</dbReference>
<evidence type="ECO:0000256" key="4">
    <source>
        <dbReference type="ARBA" id="ARBA00023239"/>
    </source>
</evidence>
<gene>
    <name evidence="7" type="ORF">SASPL_124410</name>
</gene>
<name>A0A8X8ZUY4_SALSN</name>
<dbReference type="GO" id="GO:0010333">
    <property type="term" value="F:terpene synthase activity"/>
    <property type="evidence" value="ECO:0007669"/>
    <property type="project" value="InterPro"/>
</dbReference>
<comment type="caution">
    <text evidence="7">The sequence shown here is derived from an EMBL/GenBank/DDBJ whole genome shotgun (WGS) entry which is preliminary data.</text>
</comment>
<evidence type="ECO:0000256" key="1">
    <source>
        <dbReference type="ARBA" id="ARBA00001946"/>
    </source>
</evidence>
<keyword evidence="4" id="KW-0456">Lyase</keyword>
<dbReference type="Gene3D" id="1.10.600.10">
    <property type="entry name" value="Farnesyl Diphosphate Synthase"/>
    <property type="match status" value="3"/>
</dbReference>
<evidence type="ECO:0000256" key="3">
    <source>
        <dbReference type="ARBA" id="ARBA00022723"/>
    </source>
</evidence>
<dbReference type="PANTHER" id="PTHR31225">
    <property type="entry name" value="OS04G0344100 PROTEIN-RELATED"/>
    <property type="match status" value="1"/>
</dbReference>
<dbReference type="SUPFAM" id="SSF48576">
    <property type="entry name" value="Terpenoid synthases"/>
    <property type="match status" value="1"/>
</dbReference>
<dbReference type="PANTHER" id="PTHR31225:SF221">
    <property type="entry name" value="(-)-GERMACRENE D SYNTHASE"/>
    <property type="match status" value="1"/>
</dbReference>
<proteinExistence type="predicted"/>
<dbReference type="InterPro" id="IPR005630">
    <property type="entry name" value="Terpene_synthase_metal-bd"/>
</dbReference>
<evidence type="ECO:0000313" key="8">
    <source>
        <dbReference type="Proteomes" id="UP000298416"/>
    </source>
</evidence>
<accession>A0A8X8ZUY4</accession>
<feature type="domain" description="Terpene synthase metal-binding" evidence="6">
    <location>
        <begin position="264"/>
        <end position="295"/>
    </location>
</feature>
<keyword evidence="8" id="KW-1185">Reference proteome</keyword>
<dbReference type="InterPro" id="IPR036965">
    <property type="entry name" value="Terpene_synth_N_sf"/>
</dbReference>
<evidence type="ECO:0000259" key="5">
    <source>
        <dbReference type="Pfam" id="PF01397"/>
    </source>
</evidence>
<dbReference type="FunFam" id="1.50.10.130:FF:000001">
    <property type="entry name" value="Isoprene synthase, chloroplastic"/>
    <property type="match status" value="1"/>
</dbReference>
<comment type="pathway">
    <text evidence="2">Secondary metabolite biosynthesis; terpenoid biosynthesis.</text>
</comment>
<dbReference type="Pfam" id="PF03936">
    <property type="entry name" value="Terpene_synth_C"/>
    <property type="match status" value="1"/>
</dbReference>
<dbReference type="EMBL" id="PNBA02000008">
    <property type="protein sequence ID" value="KAG6416969.1"/>
    <property type="molecule type" value="Genomic_DNA"/>
</dbReference>
<comment type="cofactor">
    <cofactor evidence="1">
        <name>Mg(2+)</name>
        <dbReference type="ChEBI" id="CHEBI:18420"/>
    </cofactor>
</comment>
<dbReference type="AlphaFoldDB" id="A0A8X8ZUY4"/>
<keyword evidence="3" id="KW-0479">Metal-binding</keyword>
<evidence type="ECO:0000256" key="2">
    <source>
        <dbReference type="ARBA" id="ARBA00004721"/>
    </source>
</evidence>
<dbReference type="Pfam" id="PF01397">
    <property type="entry name" value="Terpene_synth"/>
    <property type="match status" value="1"/>
</dbReference>
<dbReference type="InterPro" id="IPR050148">
    <property type="entry name" value="Terpene_synthase-like"/>
</dbReference>
<evidence type="ECO:0000313" key="7">
    <source>
        <dbReference type="EMBL" id="KAG6416969.1"/>
    </source>
</evidence>